<keyword evidence="2" id="KW-1185">Reference proteome</keyword>
<accession>A0ABS2VZB6</accession>
<organism evidence="1 2">
    <name type="scientific">Streptomyces actuosus</name>
    <dbReference type="NCBI Taxonomy" id="1885"/>
    <lineage>
        <taxon>Bacteria</taxon>
        <taxon>Bacillati</taxon>
        <taxon>Actinomycetota</taxon>
        <taxon>Actinomycetes</taxon>
        <taxon>Kitasatosporales</taxon>
        <taxon>Streptomycetaceae</taxon>
        <taxon>Streptomyces</taxon>
    </lineage>
</organism>
<sequence length="196" mass="20708">MDDDVLDVVGWAAGTLGGCRQASWRGRFQGCTPTKFSPSVPAGRVVGCTGGAIGISVSPGSRRRRSAVGAITRTYLRHRVCRLCCRTRGWGVPAESQRWAKVRLPLLAETPAAVGFAGCEPLLGALDIRPWPAGGPDRVIVGGESGPRARPMDPRWARSMRDQCVAADVWLFSSSGVCGRLPALSPLSTGPSKVPS</sequence>
<reference evidence="1 2" key="1">
    <citation type="submission" date="2021-02" db="EMBL/GenBank/DDBJ databases">
        <title>Whole genome sequencing of Streptomyces actuosus VRA1.</title>
        <authorList>
            <person name="Sen G."/>
            <person name="Sen A."/>
        </authorList>
    </citation>
    <scope>NUCLEOTIDE SEQUENCE [LARGE SCALE GENOMIC DNA]</scope>
    <source>
        <strain evidence="1 2">VRA1</strain>
    </source>
</reference>
<name>A0ABS2VZB6_STRAS</name>
<dbReference type="EMBL" id="JAFFZS010000038">
    <property type="protein sequence ID" value="MBN0048368.1"/>
    <property type="molecule type" value="Genomic_DNA"/>
</dbReference>
<comment type="caution">
    <text evidence="1">The sequence shown here is derived from an EMBL/GenBank/DDBJ whole genome shotgun (WGS) entry which is preliminary data.</text>
</comment>
<dbReference type="Pfam" id="PF07505">
    <property type="entry name" value="DUF5131"/>
    <property type="match status" value="1"/>
</dbReference>
<dbReference type="InterPro" id="IPR011101">
    <property type="entry name" value="DUF5131"/>
</dbReference>
<dbReference type="Proteomes" id="UP000788262">
    <property type="component" value="Unassembled WGS sequence"/>
</dbReference>
<evidence type="ECO:0000313" key="1">
    <source>
        <dbReference type="EMBL" id="MBN0048368.1"/>
    </source>
</evidence>
<evidence type="ECO:0000313" key="2">
    <source>
        <dbReference type="Proteomes" id="UP000788262"/>
    </source>
</evidence>
<gene>
    <name evidence="1" type="ORF">JS756_30520</name>
</gene>
<proteinExistence type="predicted"/>
<protein>
    <submittedName>
        <fullName evidence="1">DUF5131 family protein</fullName>
    </submittedName>
</protein>